<dbReference type="VEuPathDB" id="FungiDB:BO70DRAFT_388246"/>
<feature type="non-terminal residue" evidence="2">
    <location>
        <position position="1"/>
    </location>
</feature>
<comment type="caution">
    <text evidence="2">The sequence shown here is derived from an EMBL/GenBank/DDBJ whole genome shotgun (WGS) entry which is preliminary data.</text>
</comment>
<organism evidence="2 3">
    <name type="scientific">Aspergillus heteromorphus CBS 117.55</name>
    <dbReference type="NCBI Taxonomy" id="1448321"/>
    <lineage>
        <taxon>Eukaryota</taxon>
        <taxon>Fungi</taxon>
        <taxon>Dikarya</taxon>
        <taxon>Ascomycota</taxon>
        <taxon>Pezizomycotina</taxon>
        <taxon>Eurotiomycetes</taxon>
        <taxon>Eurotiomycetidae</taxon>
        <taxon>Eurotiales</taxon>
        <taxon>Aspergillaceae</taxon>
        <taxon>Aspergillus</taxon>
        <taxon>Aspergillus subgen. Circumdati</taxon>
    </lineage>
</organism>
<reference evidence="2 3" key="1">
    <citation type="submission" date="2016-12" db="EMBL/GenBank/DDBJ databases">
        <title>The genomes of Aspergillus section Nigri reveals drivers in fungal speciation.</title>
        <authorList>
            <consortium name="DOE Joint Genome Institute"/>
            <person name="Vesth T.C."/>
            <person name="Nybo J."/>
            <person name="Theobald S."/>
            <person name="Brandl J."/>
            <person name="Frisvad J.C."/>
            <person name="Nielsen K.F."/>
            <person name="Lyhne E.K."/>
            <person name="Kogle M.E."/>
            <person name="Kuo A."/>
            <person name="Riley R."/>
            <person name="Clum A."/>
            <person name="Nolan M."/>
            <person name="Lipzen A."/>
            <person name="Salamov A."/>
            <person name="Henrissat B."/>
            <person name="Wiebenga A."/>
            <person name="De Vries R.P."/>
            <person name="Grigoriev I.V."/>
            <person name="Mortensen U.H."/>
            <person name="Andersen M.R."/>
            <person name="Baker S.E."/>
        </authorList>
    </citation>
    <scope>NUCLEOTIDE SEQUENCE [LARGE SCALE GENOMIC DNA]</scope>
    <source>
        <strain evidence="2 3">CBS 117.55</strain>
    </source>
</reference>
<dbReference type="GeneID" id="37068211"/>
<dbReference type="RefSeq" id="XP_025397999.1">
    <property type="nucleotide sequence ID" value="XM_025545974.1"/>
</dbReference>
<feature type="region of interest" description="Disordered" evidence="1">
    <location>
        <begin position="26"/>
        <end position="57"/>
    </location>
</feature>
<dbReference type="Proteomes" id="UP000247233">
    <property type="component" value="Unassembled WGS sequence"/>
</dbReference>
<protein>
    <submittedName>
        <fullName evidence="2">Uncharacterized protein</fullName>
    </submittedName>
</protein>
<evidence type="ECO:0000313" key="3">
    <source>
        <dbReference type="Proteomes" id="UP000247233"/>
    </source>
</evidence>
<name>A0A317VSW7_9EURO</name>
<dbReference type="AlphaFoldDB" id="A0A317VSW7"/>
<accession>A0A317VSW7</accession>
<sequence>PRNSCPASSSPGIATNVTGRVDLSTVQDDHRSASGFHTCPVPPHHSTQPRLPPQHPSPAYARIRHVRSSSTCGELVEQWIIHRLARPGSSESLRLKIQPRVPRNFVPCPTPSPP</sequence>
<evidence type="ECO:0000313" key="2">
    <source>
        <dbReference type="EMBL" id="PWY77426.1"/>
    </source>
</evidence>
<proteinExistence type="predicted"/>
<keyword evidence="3" id="KW-1185">Reference proteome</keyword>
<dbReference type="EMBL" id="MSFL01000018">
    <property type="protein sequence ID" value="PWY77426.1"/>
    <property type="molecule type" value="Genomic_DNA"/>
</dbReference>
<evidence type="ECO:0000256" key="1">
    <source>
        <dbReference type="SAM" id="MobiDB-lite"/>
    </source>
</evidence>
<gene>
    <name evidence="2" type="ORF">BO70DRAFT_388246</name>
</gene>